<dbReference type="EMBL" id="JACBZI010000001">
    <property type="protein sequence ID" value="NYI09200.1"/>
    <property type="molecule type" value="Genomic_DNA"/>
</dbReference>
<sequence>MSDSLEADIDRFPEAAQGWEALGARLAESRDLLSDGLGDGWRFGVLATEIGGQHDAFVQSMYDALDEGASRARRVGELLRDVARDLGLTDAEQQAHLDSLRGQVLGA</sequence>
<proteinExistence type="predicted"/>
<reference evidence="1 2" key="1">
    <citation type="submission" date="2020-07" db="EMBL/GenBank/DDBJ databases">
        <title>Sequencing the genomes of 1000 actinobacteria strains.</title>
        <authorList>
            <person name="Klenk H.-P."/>
        </authorList>
    </citation>
    <scope>NUCLEOTIDE SEQUENCE [LARGE SCALE GENOMIC DNA]</scope>
    <source>
        <strain evidence="1 2">DSM 18248</strain>
    </source>
</reference>
<comment type="caution">
    <text evidence="1">The sequence shown here is derived from an EMBL/GenBank/DDBJ whole genome shotgun (WGS) entry which is preliminary data.</text>
</comment>
<dbReference type="RefSeq" id="WP_179530214.1">
    <property type="nucleotide sequence ID" value="NZ_BAAAPP010000012.1"/>
</dbReference>
<gene>
    <name evidence="1" type="ORF">BKA05_000715</name>
</gene>
<name>A0A7Y9YES2_9ACTN</name>
<accession>A0A7Y9YES2</accession>
<dbReference type="AlphaFoldDB" id="A0A7Y9YES2"/>
<evidence type="ECO:0000313" key="2">
    <source>
        <dbReference type="Proteomes" id="UP000537326"/>
    </source>
</evidence>
<keyword evidence="2" id="KW-1185">Reference proteome</keyword>
<dbReference type="Proteomes" id="UP000537326">
    <property type="component" value="Unassembled WGS sequence"/>
</dbReference>
<evidence type="ECO:0000313" key="1">
    <source>
        <dbReference type="EMBL" id="NYI09200.1"/>
    </source>
</evidence>
<protein>
    <recommendedName>
        <fullName evidence="3">Excreted virulence factor EspC, type VII ESX diderm</fullName>
    </recommendedName>
</protein>
<evidence type="ECO:0008006" key="3">
    <source>
        <dbReference type="Google" id="ProtNLM"/>
    </source>
</evidence>
<organism evidence="1 2">
    <name type="scientific">Nocardioides marinus</name>
    <dbReference type="NCBI Taxonomy" id="374514"/>
    <lineage>
        <taxon>Bacteria</taxon>
        <taxon>Bacillati</taxon>
        <taxon>Actinomycetota</taxon>
        <taxon>Actinomycetes</taxon>
        <taxon>Propionibacteriales</taxon>
        <taxon>Nocardioidaceae</taxon>
        <taxon>Nocardioides</taxon>
    </lineage>
</organism>